<protein>
    <recommendedName>
        <fullName evidence="3">Reverse transcriptase domain-containing protein</fullName>
    </recommendedName>
</protein>
<evidence type="ECO:0008006" key="3">
    <source>
        <dbReference type="Google" id="ProtNLM"/>
    </source>
</evidence>
<evidence type="ECO:0000313" key="1">
    <source>
        <dbReference type="EMBL" id="KAL3529607.1"/>
    </source>
</evidence>
<dbReference type="AlphaFoldDB" id="A0ABD3AGK4"/>
<proteinExistence type="predicted"/>
<evidence type="ECO:0000313" key="2">
    <source>
        <dbReference type="Proteomes" id="UP001630127"/>
    </source>
</evidence>
<reference evidence="1 2" key="1">
    <citation type="submission" date="2024-11" db="EMBL/GenBank/DDBJ databases">
        <title>A near-complete genome assembly of Cinchona calisaya.</title>
        <authorList>
            <person name="Lian D.C."/>
            <person name="Zhao X.W."/>
            <person name="Wei L."/>
        </authorList>
    </citation>
    <scope>NUCLEOTIDE SEQUENCE [LARGE SCALE GENOMIC DNA]</scope>
    <source>
        <tissue evidence="1">Nenye</tissue>
    </source>
</reference>
<organism evidence="1 2">
    <name type="scientific">Cinchona calisaya</name>
    <dbReference type="NCBI Taxonomy" id="153742"/>
    <lineage>
        <taxon>Eukaryota</taxon>
        <taxon>Viridiplantae</taxon>
        <taxon>Streptophyta</taxon>
        <taxon>Embryophyta</taxon>
        <taxon>Tracheophyta</taxon>
        <taxon>Spermatophyta</taxon>
        <taxon>Magnoliopsida</taxon>
        <taxon>eudicotyledons</taxon>
        <taxon>Gunneridae</taxon>
        <taxon>Pentapetalae</taxon>
        <taxon>asterids</taxon>
        <taxon>lamiids</taxon>
        <taxon>Gentianales</taxon>
        <taxon>Rubiaceae</taxon>
        <taxon>Cinchonoideae</taxon>
        <taxon>Cinchoneae</taxon>
        <taxon>Cinchona</taxon>
    </lineage>
</organism>
<dbReference type="Proteomes" id="UP001630127">
    <property type="component" value="Unassembled WGS sequence"/>
</dbReference>
<name>A0ABD3AGK4_9GENT</name>
<sequence>MGQRDYELSGDLRKKVIEKEQDWDQRGKEKTCAIDGRFDACSLLFVVICVPFTNNRDEDDCYDPEVVLEHISKLIPEKDHDTFVKEISPHALPRNSLQASHLAFDDDLIVFTISKKASLTAFKDFIDMFDMGTGRTKCSLFQHNIDKIRLKLSSLKSKLLSQVDARKIQRRSWDVMCHPTEENGSGIWKWDVLETLGLKLWWKFRQASSLWALFMKAKYTEELRHLASYKTT</sequence>
<dbReference type="EMBL" id="JBJUIK010000004">
    <property type="protein sequence ID" value="KAL3529607.1"/>
    <property type="molecule type" value="Genomic_DNA"/>
</dbReference>
<comment type="caution">
    <text evidence="1">The sequence shown here is derived from an EMBL/GenBank/DDBJ whole genome shotgun (WGS) entry which is preliminary data.</text>
</comment>
<accession>A0ABD3AGK4</accession>
<gene>
    <name evidence="1" type="ORF">ACH5RR_008929</name>
</gene>
<keyword evidence="2" id="KW-1185">Reference proteome</keyword>